<accession>A0AAD4EUG2</accession>
<sequence>MPTLSQPFVASLARALNAAQVPCVLWGHCRGAGVFKSMTDAVIAPRSHILLEAYMRLYARDHGKRVGTFGFAMIAYIQLYVDADGFLDANLLPEPLRTFYKELQEDKKPLRQWTLELKDALGVAEEDDDSDDEY</sequence>
<name>A0AAD4EUG2_9PEZI</name>
<dbReference type="Proteomes" id="UP001197093">
    <property type="component" value="Unassembled WGS sequence"/>
</dbReference>
<dbReference type="AlphaFoldDB" id="A0AAD4EUG2"/>
<dbReference type="EMBL" id="JAHCVI010000004">
    <property type="protein sequence ID" value="KAG7285772.1"/>
    <property type="molecule type" value="Genomic_DNA"/>
</dbReference>
<reference evidence="1" key="1">
    <citation type="submission" date="2023-02" db="EMBL/GenBank/DDBJ databases">
        <authorList>
            <person name="Palmer J.M."/>
        </authorList>
    </citation>
    <scope>NUCLEOTIDE SEQUENCE</scope>
    <source>
        <strain evidence="1">FW57</strain>
    </source>
</reference>
<keyword evidence="2" id="KW-1185">Reference proteome</keyword>
<proteinExistence type="predicted"/>
<gene>
    <name evidence="1" type="ORF">NEMBOFW57_008066</name>
</gene>
<protein>
    <submittedName>
        <fullName evidence="1">Uncharacterized protein</fullName>
    </submittedName>
</protein>
<evidence type="ECO:0000313" key="2">
    <source>
        <dbReference type="Proteomes" id="UP001197093"/>
    </source>
</evidence>
<evidence type="ECO:0000313" key="1">
    <source>
        <dbReference type="EMBL" id="KAG7285772.1"/>
    </source>
</evidence>
<comment type="caution">
    <text evidence="1">The sequence shown here is derived from an EMBL/GenBank/DDBJ whole genome shotgun (WGS) entry which is preliminary data.</text>
</comment>
<organism evidence="1 2">
    <name type="scientific">Staphylotrichum longicolle</name>
    <dbReference type="NCBI Taxonomy" id="669026"/>
    <lineage>
        <taxon>Eukaryota</taxon>
        <taxon>Fungi</taxon>
        <taxon>Dikarya</taxon>
        <taxon>Ascomycota</taxon>
        <taxon>Pezizomycotina</taxon>
        <taxon>Sordariomycetes</taxon>
        <taxon>Sordariomycetidae</taxon>
        <taxon>Sordariales</taxon>
        <taxon>Chaetomiaceae</taxon>
        <taxon>Staphylotrichum</taxon>
    </lineage>
</organism>